<gene>
    <name evidence="4" type="ORF">AVDCRST_MAG56-4082</name>
</gene>
<dbReference type="InterPro" id="IPR036457">
    <property type="entry name" value="PPM-type-like_dom_sf"/>
</dbReference>
<evidence type="ECO:0008006" key="5">
    <source>
        <dbReference type="Google" id="ProtNLM"/>
    </source>
</evidence>
<dbReference type="PANTHER" id="PTHR43102:SF2">
    <property type="entry name" value="GAF DOMAIN-CONTAINING PROTEIN"/>
    <property type="match status" value="1"/>
</dbReference>
<sequence>MIIAPPLPNEAARIAALLRYEVLDTEMEAEFDEITRVISQLCNTPISLITLLDETRQWFKSRVGLPVAETPREWAFCAHAIHGNELFQVHDARLDPRFRENPLVTGDPNIRFYAGMPLTTPDGHNLGTLCVIDREPRHLTDEQMDSLRILARQVITQLELRLHLKRAEQATAELEAQKKLVEEKNAKITASITYGGRIQQAVMPSLAYMHTLFPEVFVLFKPRDIVSGDTYWCSKRGQKVLLAAIDCTGHGVPGALLSMLAQSMLNEIVNVWGITSPDLILYELHGKVRQILNQSEGTNHDGMEISLCVMDRKENRLEFAGAGTSLLMVQDGQLREVKADKHSIGGLQKEEERLFQLHTFDLSGPSVLYLCSDGFQDQFGGPAGGKFMGKRLRDLLHAIHDQPLQQQHKILDATLTDWMGTGRQTDDILLLGVKLSIG</sequence>
<dbReference type="PANTHER" id="PTHR43102">
    <property type="entry name" value="SLR1143 PROTEIN"/>
    <property type="match status" value="1"/>
</dbReference>
<dbReference type="InterPro" id="IPR003018">
    <property type="entry name" value="GAF"/>
</dbReference>
<evidence type="ECO:0000259" key="2">
    <source>
        <dbReference type="SMART" id="SM00065"/>
    </source>
</evidence>
<feature type="domain" description="PPM-type phosphatase" evidence="3">
    <location>
        <begin position="211"/>
        <end position="435"/>
    </location>
</feature>
<dbReference type="InterPro" id="IPR029016">
    <property type="entry name" value="GAF-like_dom_sf"/>
</dbReference>
<dbReference type="InterPro" id="IPR001932">
    <property type="entry name" value="PPM-type_phosphatase-like_dom"/>
</dbReference>
<evidence type="ECO:0000313" key="4">
    <source>
        <dbReference type="EMBL" id="CAA9285393.1"/>
    </source>
</evidence>
<dbReference type="Gene3D" id="3.60.40.10">
    <property type="entry name" value="PPM-type phosphatase domain"/>
    <property type="match status" value="1"/>
</dbReference>
<dbReference type="SUPFAM" id="SSF55781">
    <property type="entry name" value="GAF domain-like"/>
    <property type="match status" value="1"/>
</dbReference>
<keyword evidence="1" id="KW-0175">Coiled coil</keyword>
<dbReference type="EMBL" id="CADCTQ010000343">
    <property type="protein sequence ID" value="CAA9285393.1"/>
    <property type="molecule type" value="Genomic_DNA"/>
</dbReference>
<protein>
    <recommendedName>
        <fullName evidence="5">Serine phosphatase RsbU, regulator of sigma subunit</fullName>
    </recommendedName>
</protein>
<accession>A0A6J4JR81</accession>
<evidence type="ECO:0000256" key="1">
    <source>
        <dbReference type="SAM" id="Coils"/>
    </source>
</evidence>
<reference evidence="4" key="1">
    <citation type="submission" date="2020-02" db="EMBL/GenBank/DDBJ databases">
        <authorList>
            <person name="Meier V. D."/>
        </authorList>
    </citation>
    <scope>NUCLEOTIDE SEQUENCE</scope>
    <source>
        <strain evidence="4">AVDCRST_MAG56</strain>
    </source>
</reference>
<organism evidence="4">
    <name type="scientific">uncultured Cytophagales bacterium</name>
    <dbReference type="NCBI Taxonomy" id="158755"/>
    <lineage>
        <taxon>Bacteria</taxon>
        <taxon>Pseudomonadati</taxon>
        <taxon>Bacteroidota</taxon>
        <taxon>Sphingobacteriia</taxon>
        <taxon>Sphingobacteriales</taxon>
        <taxon>environmental samples</taxon>
    </lineage>
</organism>
<dbReference type="AlphaFoldDB" id="A0A6J4JR81"/>
<dbReference type="SMART" id="SM00331">
    <property type="entry name" value="PP2C_SIG"/>
    <property type="match status" value="1"/>
</dbReference>
<name>A0A6J4JR81_9SPHI</name>
<feature type="domain" description="GAF" evidence="2">
    <location>
        <begin position="26"/>
        <end position="168"/>
    </location>
</feature>
<dbReference type="Gene3D" id="3.30.450.40">
    <property type="match status" value="1"/>
</dbReference>
<dbReference type="Pfam" id="PF07228">
    <property type="entry name" value="SpoIIE"/>
    <property type="match status" value="1"/>
</dbReference>
<evidence type="ECO:0000259" key="3">
    <source>
        <dbReference type="SMART" id="SM00331"/>
    </source>
</evidence>
<proteinExistence type="predicted"/>
<dbReference type="Pfam" id="PF01590">
    <property type="entry name" value="GAF"/>
    <property type="match status" value="1"/>
</dbReference>
<feature type="coiled-coil region" evidence="1">
    <location>
        <begin position="157"/>
        <end position="187"/>
    </location>
</feature>
<dbReference type="SMART" id="SM00065">
    <property type="entry name" value="GAF"/>
    <property type="match status" value="1"/>
</dbReference>